<dbReference type="Proteomes" id="UP000199008">
    <property type="component" value="Unassembled WGS sequence"/>
</dbReference>
<dbReference type="OrthoDB" id="2594246at2"/>
<feature type="domain" description="N-acetyltransferase" evidence="1">
    <location>
        <begin position="4"/>
        <end position="205"/>
    </location>
</feature>
<evidence type="ECO:0000313" key="2">
    <source>
        <dbReference type="EMBL" id="SDK89716.1"/>
    </source>
</evidence>
<dbReference type="PROSITE" id="PS51186">
    <property type="entry name" value="GNAT"/>
    <property type="match status" value="1"/>
</dbReference>
<protein>
    <submittedName>
        <fullName evidence="2">Acetyltransferase (GNAT) family protein</fullName>
    </submittedName>
</protein>
<keyword evidence="3" id="KW-1185">Reference proteome</keyword>
<dbReference type="RefSeq" id="WP_092986449.1">
    <property type="nucleotide sequence ID" value="NZ_FNFY01000013.1"/>
</dbReference>
<organism evidence="2 3">
    <name type="scientific">Lacicoccus qingdaonensis</name>
    <dbReference type="NCBI Taxonomy" id="576118"/>
    <lineage>
        <taxon>Bacteria</taxon>
        <taxon>Bacillati</taxon>
        <taxon>Bacillota</taxon>
        <taxon>Bacilli</taxon>
        <taxon>Bacillales</taxon>
        <taxon>Salinicoccaceae</taxon>
        <taxon>Lacicoccus</taxon>
    </lineage>
</organism>
<dbReference type="STRING" id="576118.SAMN05216216_11320"/>
<dbReference type="InterPro" id="IPR000182">
    <property type="entry name" value="GNAT_dom"/>
</dbReference>
<evidence type="ECO:0000313" key="3">
    <source>
        <dbReference type="Proteomes" id="UP000199008"/>
    </source>
</evidence>
<dbReference type="SUPFAM" id="SSF55729">
    <property type="entry name" value="Acyl-CoA N-acyltransferases (Nat)"/>
    <property type="match status" value="1"/>
</dbReference>
<accession>A0A1G9FMW7</accession>
<evidence type="ECO:0000259" key="1">
    <source>
        <dbReference type="PROSITE" id="PS51186"/>
    </source>
</evidence>
<gene>
    <name evidence="2" type="ORF">SAMN05216216_11320</name>
</gene>
<dbReference type="PANTHER" id="PTHR42791">
    <property type="entry name" value="GNAT FAMILY ACETYLTRANSFERASE"/>
    <property type="match status" value="1"/>
</dbReference>
<name>A0A1G9FMW7_9BACL</name>
<dbReference type="EMBL" id="FNFY01000013">
    <property type="protein sequence ID" value="SDK89716.1"/>
    <property type="molecule type" value="Genomic_DNA"/>
</dbReference>
<dbReference type="PANTHER" id="PTHR42791:SF1">
    <property type="entry name" value="N-ACETYLTRANSFERASE DOMAIN-CONTAINING PROTEIN"/>
    <property type="match status" value="1"/>
</dbReference>
<dbReference type="Pfam" id="PF13508">
    <property type="entry name" value="Acetyltransf_7"/>
    <property type="match status" value="1"/>
</dbReference>
<keyword evidence="2" id="KW-0808">Transferase</keyword>
<dbReference type="CDD" id="cd04301">
    <property type="entry name" value="NAT_SF"/>
    <property type="match status" value="1"/>
</dbReference>
<reference evidence="3" key="1">
    <citation type="submission" date="2016-10" db="EMBL/GenBank/DDBJ databases">
        <authorList>
            <person name="Varghese N."/>
            <person name="Submissions S."/>
        </authorList>
    </citation>
    <scope>NUCLEOTIDE SEQUENCE [LARGE SCALE GENOMIC DNA]</scope>
    <source>
        <strain evidence="3">CGMCC 1.8895</strain>
    </source>
</reference>
<dbReference type="AlphaFoldDB" id="A0A1G9FMW7"/>
<dbReference type="Gene3D" id="3.40.630.30">
    <property type="match status" value="1"/>
</dbReference>
<dbReference type="InterPro" id="IPR016181">
    <property type="entry name" value="Acyl_CoA_acyltransferase"/>
</dbReference>
<sequence length="207" mass="23605">MSSVQIVPLENKHLDEAAHIIAKSFQTEEFAVNTFDFSDPKTEALFAEVLKIELEVFKKHDEKLDVVLYEGSVAGVSTVKVSSDRHGFSHFKQTLKRLRKVLPVAKRVKYKKLFRLYKAMQQPKNIPKEAITLEMLAVSPDYQGKGIGKTMLNALDDYSAAAGRPIYLYTANAENVSYYEKLGFKMIYSIQQEDFTAFHMLKDLNDN</sequence>
<proteinExistence type="predicted"/>
<dbReference type="GO" id="GO:0016747">
    <property type="term" value="F:acyltransferase activity, transferring groups other than amino-acyl groups"/>
    <property type="evidence" value="ECO:0007669"/>
    <property type="project" value="InterPro"/>
</dbReference>
<dbReference type="InterPro" id="IPR052523">
    <property type="entry name" value="Trichothecene_AcTrans"/>
</dbReference>